<gene>
    <name evidence="1" type="ORF">B0H17DRAFT_1211377</name>
</gene>
<dbReference type="EMBL" id="JARKIE010000225">
    <property type="protein sequence ID" value="KAJ7664202.1"/>
    <property type="molecule type" value="Genomic_DNA"/>
</dbReference>
<keyword evidence="2" id="KW-1185">Reference proteome</keyword>
<protein>
    <submittedName>
        <fullName evidence="1">Uncharacterized protein</fullName>
    </submittedName>
</protein>
<proteinExistence type="predicted"/>
<reference evidence="1" key="1">
    <citation type="submission" date="2023-03" db="EMBL/GenBank/DDBJ databases">
        <title>Massive genome expansion in bonnet fungi (Mycena s.s.) driven by repeated elements and novel gene families across ecological guilds.</title>
        <authorList>
            <consortium name="Lawrence Berkeley National Laboratory"/>
            <person name="Harder C.B."/>
            <person name="Miyauchi S."/>
            <person name="Viragh M."/>
            <person name="Kuo A."/>
            <person name="Thoen E."/>
            <person name="Andreopoulos B."/>
            <person name="Lu D."/>
            <person name="Skrede I."/>
            <person name="Drula E."/>
            <person name="Henrissat B."/>
            <person name="Morin E."/>
            <person name="Kohler A."/>
            <person name="Barry K."/>
            <person name="LaButti K."/>
            <person name="Morin E."/>
            <person name="Salamov A."/>
            <person name="Lipzen A."/>
            <person name="Mereny Z."/>
            <person name="Hegedus B."/>
            <person name="Baldrian P."/>
            <person name="Stursova M."/>
            <person name="Weitz H."/>
            <person name="Taylor A."/>
            <person name="Grigoriev I.V."/>
            <person name="Nagy L.G."/>
            <person name="Martin F."/>
            <person name="Kauserud H."/>
        </authorList>
    </citation>
    <scope>NUCLEOTIDE SEQUENCE</scope>
    <source>
        <strain evidence="1">CBHHK067</strain>
    </source>
</reference>
<dbReference type="Proteomes" id="UP001221757">
    <property type="component" value="Unassembled WGS sequence"/>
</dbReference>
<evidence type="ECO:0000313" key="2">
    <source>
        <dbReference type="Proteomes" id="UP001221757"/>
    </source>
</evidence>
<dbReference type="AlphaFoldDB" id="A0AAD7CUA0"/>
<sequence length="225" mass="25033">MWDKIIDYHDQSPNDLKSFIVVNTKIQANRLIDFLSSSPHLIPWSHLDALWLGHYSSRSQGPDLEKRHRLVGIPSVHWITFQGDRWEAEHLLSVFAHCTSGLDRVDFCACDAVIPVAAPPLSPAARRPVIRHVALMESPEIAALLTDPACPLDCHTLAYFNSGLDMSPAIDALRLQSRSTIETLHFESTGTCIAVAPRLTDPARIELLDISVFPALKFLKCDPPV</sequence>
<accession>A0AAD7CUA0</accession>
<name>A0AAD7CUA0_MYCRO</name>
<evidence type="ECO:0000313" key="1">
    <source>
        <dbReference type="EMBL" id="KAJ7664202.1"/>
    </source>
</evidence>
<organism evidence="1 2">
    <name type="scientific">Mycena rosella</name>
    <name type="common">Pink bonnet</name>
    <name type="synonym">Agaricus rosellus</name>
    <dbReference type="NCBI Taxonomy" id="1033263"/>
    <lineage>
        <taxon>Eukaryota</taxon>
        <taxon>Fungi</taxon>
        <taxon>Dikarya</taxon>
        <taxon>Basidiomycota</taxon>
        <taxon>Agaricomycotina</taxon>
        <taxon>Agaricomycetes</taxon>
        <taxon>Agaricomycetidae</taxon>
        <taxon>Agaricales</taxon>
        <taxon>Marasmiineae</taxon>
        <taxon>Mycenaceae</taxon>
        <taxon>Mycena</taxon>
    </lineage>
</organism>
<comment type="caution">
    <text evidence="1">The sequence shown here is derived from an EMBL/GenBank/DDBJ whole genome shotgun (WGS) entry which is preliminary data.</text>
</comment>